<dbReference type="AlphaFoldDB" id="A0A193FLP4"/>
<evidence type="ECO:0000313" key="3">
    <source>
        <dbReference type="Proteomes" id="UP000091897"/>
    </source>
</evidence>
<dbReference type="EMBL" id="CP016170">
    <property type="protein sequence ID" value="ANN68168.1"/>
    <property type="molecule type" value="Genomic_DNA"/>
</dbReference>
<keyword evidence="3" id="KW-1185">Reference proteome</keyword>
<reference evidence="3 4" key="1">
    <citation type="submission" date="2016-06" db="EMBL/GenBank/DDBJ databases">
        <title>Complete genome sequences of Bordetella bronchialis and Bordetella flabilis.</title>
        <authorList>
            <person name="LiPuma J.J."/>
            <person name="Spilker T."/>
        </authorList>
    </citation>
    <scope>NUCLEOTIDE SEQUENCE [LARGE SCALE GENOMIC DNA]</scope>
    <source>
        <strain evidence="2 4">AU17976</strain>
        <strain evidence="1 3">AU3182</strain>
    </source>
</reference>
<gene>
    <name evidence="1" type="ORF">BAU06_19360</name>
    <name evidence="2" type="ORF">BAU08_19860</name>
</gene>
<dbReference type="Proteomes" id="UP000092213">
    <property type="component" value="Chromosome"/>
</dbReference>
<name>A0A193FLP4_9BORD</name>
<evidence type="ECO:0000313" key="4">
    <source>
        <dbReference type="Proteomes" id="UP000092213"/>
    </source>
</evidence>
<sequence length="82" mass="8877">MELYMTMGEGYRLTLDVDESASGYGWYIYLALSKEQGKGTLVASDEACESASEAAAAGMRALERYKLEQPISVVTPSPIAAY</sequence>
<evidence type="ECO:0000313" key="2">
    <source>
        <dbReference type="EMBL" id="ANN73301.1"/>
    </source>
</evidence>
<dbReference type="OrthoDB" id="8637297at2"/>
<dbReference type="RefSeq" id="WP_066353778.1">
    <property type="nucleotide sequence ID" value="NZ_CBCSFJ010000044.1"/>
</dbReference>
<organism evidence="2 4">
    <name type="scientific">Bordetella bronchialis</name>
    <dbReference type="NCBI Taxonomy" id="463025"/>
    <lineage>
        <taxon>Bacteria</taxon>
        <taxon>Pseudomonadati</taxon>
        <taxon>Pseudomonadota</taxon>
        <taxon>Betaproteobacteria</taxon>
        <taxon>Burkholderiales</taxon>
        <taxon>Alcaligenaceae</taxon>
        <taxon>Bordetella</taxon>
    </lineage>
</organism>
<dbReference type="Proteomes" id="UP000091897">
    <property type="component" value="Chromosome"/>
</dbReference>
<protein>
    <submittedName>
        <fullName evidence="2">Uncharacterized protein</fullName>
    </submittedName>
</protein>
<accession>A0A193FLP4</accession>
<evidence type="ECO:0000313" key="1">
    <source>
        <dbReference type="EMBL" id="ANN68168.1"/>
    </source>
</evidence>
<dbReference type="KEGG" id="bbro:BAU06_19360"/>
<proteinExistence type="predicted"/>
<dbReference type="EMBL" id="CP016171">
    <property type="protein sequence ID" value="ANN73301.1"/>
    <property type="molecule type" value="Genomic_DNA"/>
</dbReference>